<feature type="transmembrane region" description="Helical" evidence="1">
    <location>
        <begin position="153"/>
        <end position="173"/>
    </location>
</feature>
<feature type="transmembrane region" description="Helical" evidence="1">
    <location>
        <begin position="117"/>
        <end position="141"/>
    </location>
</feature>
<keyword evidence="3" id="KW-1185">Reference proteome</keyword>
<proteinExistence type="predicted"/>
<dbReference type="OrthoDB" id="5946463at2"/>
<evidence type="ECO:0000313" key="3">
    <source>
        <dbReference type="Proteomes" id="UP000004095"/>
    </source>
</evidence>
<feature type="transmembrane region" description="Helical" evidence="1">
    <location>
        <begin position="64"/>
        <end position="87"/>
    </location>
</feature>
<gene>
    <name evidence="2" type="ORF">M23134_08418</name>
</gene>
<dbReference type="eggNOG" id="COG4200">
    <property type="taxonomic scope" value="Bacteria"/>
</dbReference>
<evidence type="ECO:0000313" key="2">
    <source>
        <dbReference type="EMBL" id="EAY27144.1"/>
    </source>
</evidence>
<dbReference type="AlphaFoldDB" id="A1ZR55"/>
<reference evidence="2 3" key="1">
    <citation type="submission" date="2007-01" db="EMBL/GenBank/DDBJ databases">
        <authorList>
            <person name="Haygood M."/>
            <person name="Podell S."/>
            <person name="Anderson C."/>
            <person name="Hopkinson B."/>
            <person name="Roe K."/>
            <person name="Barbeau K."/>
            <person name="Gaasterland T."/>
            <person name="Ferriera S."/>
            <person name="Johnson J."/>
            <person name="Kravitz S."/>
            <person name="Beeson K."/>
            <person name="Sutton G."/>
            <person name="Rogers Y.-H."/>
            <person name="Friedman R."/>
            <person name="Frazier M."/>
            <person name="Venter J.C."/>
        </authorList>
    </citation>
    <scope>NUCLEOTIDE SEQUENCE [LARGE SCALE GENOMIC DNA]</scope>
    <source>
        <strain evidence="2 3">ATCC 23134</strain>
    </source>
</reference>
<keyword evidence="1" id="KW-0812">Transmembrane</keyword>
<dbReference type="Pfam" id="PF12730">
    <property type="entry name" value="ABC2_membrane_4"/>
    <property type="match status" value="1"/>
</dbReference>
<dbReference type="CDD" id="cd21809">
    <property type="entry name" value="ABC-2_lan_permease-like"/>
    <property type="match status" value="1"/>
</dbReference>
<evidence type="ECO:0000256" key="1">
    <source>
        <dbReference type="SAM" id="Phobius"/>
    </source>
</evidence>
<sequence length="260" mass="30005">MLHLIRELKAEFIKYRGTLVYWLMILCPFAIAFLLFLGMSMGTSKLVANAVAKGKNPWEVFITVHYRVLGIFFLPLYIAMVNGMIYAREHRHNTWKHLYTLPIPGWSIELSKNIFSLLINFTTVLIFALYIFLSGYIISLIKPHMNFMDYNPMIAFNLLMALKIFLASFSIWVLHNWLARRFSNFGLNIGVALLGVVSAGLMLQGWKHVQYFLYALPIVSVIDAKNMHTLFTHPVLLSIISGSVVWVISFWEVQRRKVKA</sequence>
<feature type="transmembrane region" description="Helical" evidence="1">
    <location>
        <begin position="185"/>
        <end position="206"/>
    </location>
</feature>
<feature type="transmembrane region" description="Helical" evidence="1">
    <location>
        <begin position="235"/>
        <end position="253"/>
    </location>
</feature>
<keyword evidence="1" id="KW-0472">Membrane</keyword>
<comment type="caution">
    <text evidence="2">The sequence shown here is derived from an EMBL/GenBank/DDBJ whole genome shotgun (WGS) entry which is preliminary data.</text>
</comment>
<protein>
    <submittedName>
        <fullName evidence="2">Membrane protein, putative</fullName>
    </submittedName>
</protein>
<dbReference type="Proteomes" id="UP000004095">
    <property type="component" value="Unassembled WGS sequence"/>
</dbReference>
<feature type="transmembrane region" description="Helical" evidence="1">
    <location>
        <begin position="20"/>
        <end position="44"/>
    </location>
</feature>
<keyword evidence="1" id="KW-1133">Transmembrane helix</keyword>
<name>A1ZR55_MICM2</name>
<dbReference type="RefSeq" id="WP_004156214.1">
    <property type="nucleotide sequence ID" value="NZ_AAWS01000026.1"/>
</dbReference>
<dbReference type="EMBL" id="AAWS01000026">
    <property type="protein sequence ID" value="EAY27144.1"/>
    <property type="molecule type" value="Genomic_DNA"/>
</dbReference>
<organism evidence="2 3">
    <name type="scientific">Microscilla marina ATCC 23134</name>
    <dbReference type="NCBI Taxonomy" id="313606"/>
    <lineage>
        <taxon>Bacteria</taxon>
        <taxon>Pseudomonadati</taxon>
        <taxon>Bacteroidota</taxon>
        <taxon>Cytophagia</taxon>
        <taxon>Cytophagales</taxon>
        <taxon>Microscillaceae</taxon>
        <taxon>Microscilla</taxon>
    </lineage>
</organism>
<accession>A1ZR55</accession>